<dbReference type="RefSeq" id="WP_220588944.1">
    <property type="nucleotide sequence ID" value="NZ_RKLQ01000002.1"/>
</dbReference>
<dbReference type="Proteomes" id="UP000783863">
    <property type="component" value="Unassembled WGS sequence"/>
</dbReference>
<protein>
    <submittedName>
        <fullName evidence="1">Uncharacterized protein</fullName>
    </submittedName>
</protein>
<reference evidence="1" key="1">
    <citation type="submission" date="2021-06" db="EMBL/GenBank/DDBJ databases">
        <title>Halomicroarcula sp. F24A a new haloarchaeum isolated from saline soil.</title>
        <authorList>
            <person name="Duran-Viseras A."/>
            <person name="Sanchez-Porro C."/>
            <person name="Ventosa A."/>
        </authorList>
    </citation>
    <scope>NUCLEOTIDE SEQUENCE</scope>
    <source>
        <strain evidence="1">F24A</strain>
    </source>
</reference>
<proteinExistence type="predicted"/>
<dbReference type="EMBL" id="RKLQ01000002">
    <property type="protein sequence ID" value="MBX0304741.1"/>
    <property type="molecule type" value="Genomic_DNA"/>
</dbReference>
<keyword evidence="2" id="KW-1185">Reference proteome</keyword>
<evidence type="ECO:0000313" key="2">
    <source>
        <dbReference type="Proteomes" id="UP000783863"/>
    </source>
</evidence>
<accession>A0A8J7YK22</accession>
<organism evidence="1 2">
    <name type="scientific">Haloarcula salinisoli</name>
    <dbReference type="NCBI Taxonomy" id="2487746"/>
    <lineage>
        <taxon>Archaea</taxon>
        <taxon>Methanobacteriati</taxon>
        <taxon>Methanobacteriota</taxon>
        <taxon>Stenosarchaea group</taxon>
        <taxon>Halobacteria</taxon>
        <taxon>Halobacteriales</taxon>
        <taxon>Haloarculaceae</taxon>
        <taxon>Haloarcula</taxon>
    </lineage>
</organism>
<sequence length="384" mass="43096">MSDDNDVYTVAGFREHQDGYHERDPDAAPHAGIVRDPLVSRYLAVQEQHYDPDQADAPGRMPGQARNLEEVQQIRGIAATETAREALENGDMTSLKHLTGQQDQRADISGMKAISKIDQIIESPAPVIVLLGEMGAGKTNMAGLIGQRAKHLLGVEQIASNIKSLSETTEWVDSTGEVRNGYVPNHHTLEQWVQQDGDPLDHPQQAKLFIGDEFSSKATGTGKQGHLTRQKMGPLVYKIRKYNGLLIYIAHDESSIHPLLWRLGVIIKKTSKKEAVVAERVKNGQLRDTFMEIEGIPPTDWRYNDKEASSWSWTDGEEEEEPDPDEVAYDVALWTVRRCKEDGLTHRETAKYVPFGKSWVGKRWPEIQDGDHDMAMDRVRSITA</sequence>
<dbReference type="AlphaFoldDB" id="A0A8J7YK22"/>
<comment type="caution">
    <text evidence="1">The sequence shown here is derived from an EMBL/GenBank/DDBJ whole genome shotgun (WGS) entry which is preliminary data.</text>
</comment>
<name>A0A8J7YK22_9EURY</name>
<gene>
    <name evidence="1" type="ORF">EGD98_13775</name>
</gene>
<evidence type="ECO:0000313" key="1">
    <source>
        <dbReference type="EMBL" id="MBX0304741.1"/>
    </source>
</evidence>